<dbReference type="RefSeq" id="WP_137099869.1">
    <property type="nucleotide sequence ID" value="NZ_CP039865.1"/>
</dbReference>
<name>A0A4D7QGY3_9HYPH</name>
<evidence type="ECO:0000313" key="1">
    <source>
        <dbReference type="EMBL" id="QCK86538.1"/>
    </source>
</evidence>
<dbReference type="OrthoDB" id="9796999at2"/>
<organism evidence="1 2">
    <name type="scientific">Phreatobacter aquaticus</name>
    <dbReference type="NCBI Taxonomy" id="2570229"/>
    <lineage>
        <taxon>Bacteria</taxon>
        <taxon>Pseudomonadati</taxon>
        <taxon>Pseudomonadota</taxon>
        <taxon>Alphaproteobacteria</taxon>
        <taxon>Hyphomicrobiales</taxon>
        <taxon>Phreatobacteraceae</taxon>
        <taxon>Phreatobacter</taxon>
    </lineage>
</organism>
<proteinExistence type="predicted"/>
<keyword evidence="2" id="KW-1185">Reference proteome</keyword>
<accession>A0A4D7QGY3</accession>
<dbReference type="EMBL" id="CP039865">
    <property type="protein sequence ID" value="QCK86538.1"/>
    <property type="molecule type" value="Genomic_DNA"/>
</dbReference>
<sequence>MAAADLPVLTFSDAATFDAWLDSGGASSSGCWLVFAKKGSGGVTLSRDEAVDIALCHGWIDGQAKPIDDKAWRVRFTPRRPRSIWAALNRDRVERLFADGRMKPAGLAEVEAAKADGRWAIAYEPPSRMAVPDDLQRALDDNPPAKALFGALDSANRYAVLHRVTAAKKPETRTSWIVKLVAMLARGETIHPRRKKSRH</sequence>
<reference evidence="1 2" key="1">
    <citation type="submission" date="2019-04" db="EMBL/GenBank/DDBJ databases">
        <title>Phreatobacter aquaticus sp. nov.</title>
        <authorList>
            <person name="Choi A."/>
            <person name="Baek K."/>
        </authorList>
    </citation>
    <scope>NUCLEOTIDE SEQUENCE [LARGE SCALE GENOMIC DNA]</scope>
    <source>
        <strain evidence="1 2">NMCR1094</strain>
    </source>
</reference>
<dbReference type="KEGG" id="paqt:E8L99_12610"/>
<gene>
    <name evidence="1" type="ORF">E8L99_12610</name>
</gene>
<dbReference type="AlphaFoldDB" id="A0A4D7QGY3"/>
<dbReference type="Pfam" id="PF13376">
    <property type="entry name" value="OmdA"/>
    <property type="match status" value="1"/>
</dbReference>
<evidence type="ECO:0008006" key="3">
    <source>
        <dbReference type="Google" id="ProtNLM"/>
    </source>
</evidence>
<dbReference type="Proteomes" id="UP000298588">
    <property type="component" value="Chromosome"/>
</dbReference>
<evidence type="ECO:0000313" key="2">
    <source>
        <dbReference type="Proteomes" id="UP000298588"/>
    </source>
</evidence>
<protein>
    <recommendedName>
        <fullName evidence="3">Bacteriocin-protection protein</fullName>
    </recommendedName>
</protein>